<sequence length="487" mass="54792">MAADRARAKRSDSRDKTSPDDQINLLRGWPNPKLLPASLIKDAAQSALSDPKIWTDGLLYGPDAGYEPLRESIAKWLTSFYQVRVGEIGAKRICITGGASRNLGNMLAVFSDPEYTRKMWIVAPAYFLAFKIFQDAGFGDKMRAVPEDDGGVDIEFLRREIEKSENQAKKDGTPEKPRFKHDRRAKVYKHIIYCVPTFANPSSRTMSLARRKDLLSLAREYDALVICDDVYDFLQWPADTSNKESVENLEHVQMALLPRLVDIDRDFEGGAEREGADGFGNACSNQTFTKVAAPGLRIGWVEGTEKFAYGVSQAGTTLSGGSESQATATYMHICLTQGEEQSRLQGHVRKTLRPAYARRYKILMHAIQEHLLPLGFQLPQSTRDIIGGYFTWLSLPEGMNAETLSRRCKEEVNVIVANGKLFEVPGDDRVKFDGNIRLCWSWEDESKLEEGVKRIGIVAKRMLAEGLNGEEYVVVEKEREEDMAQYK</sequence>
<comment type="caution">
    <text evidence="1">The sequence shown here is derived from an EMBL/GenBank/DDBJ whole genome shotgun (WGS) entry which is preliminary data.</text>
</comment>
<organism evidence="1 2">
    <name type="scientific">Vermiconidia calcicola</name>
    <dbReference type="NCBI Taxonomy" id="1690605"/>
    <lineage>
        <taxon>Eukaryota</taxon>
        <taxon>Fungi</taxon>
        <taxon>Dikarya</taxon>
        <taxon>Ascomycota</taxon>
        <taxon>Pezizomycotina</taxon>
        <taxon>Dothideomycetes</taxon>
        <taxon>Dothideomycetidae</taxon>
        <taxon>Mycosphaerellales</taxon>
        <taxon>Extremaceae</taxon>
        <taxon>Vermiconidia</taxon>
    </lineage>
</organism>
<dbReference type="EMBL" id="JAUTXU010000002">
    <property type="protein sequence ID" value="KAK3725364.1"/>
    <property type="molecule type" value="Genomic_DNA"/>
</dbReference>
<evidence type="ECO:0000313" key="2">
    <source>
        <dbReference type="Proteomes" id="UP001281147"/>
    </source>
</evidence>
<gene>
    <name evidence="1" type="primary">YEY2_1</name>
    <name evidence="1" type="ORF">LTR37_000334</name>
</gene>
<dbReference type="Proteomes" id="UP001281147">
    <property type="component" value="Unassembled WGS sequence"/>
</dbReference>
<name>A0ACC3NY73_9PEZI</name>
<proteinExistence type="predicted"/>
<keyword evidence="2" id="KW-1185">Reference proteome</keyword>
<accession>A0ACC3NY73</accession>
<keyword evidence="1" id="KW-0808">Transferase</keyword>
<protein>
    <submittedName>
        <fullName evidence="1">Valine--pyruvate aminotransferase</fullName>
    </submittedName>
</protein>
<evidence type="ECO:0000313" key="1">
    <source>
        <dbReference type="EMBL" id="KAK3725364.1"/>
    </source>
</evidence>
<keyword evidence="1" id="KW-0032">Aminotransferase</keyword>
<reference evidence="1" key="1">
    <citation type="submission" date="2023-07" db="EMBL/GenBank/DDBJ databases">
        <title>Black Yeasts Isolated from many extreme environments.</title>
        <authorList>
            <person name="Coleine C."/>
            <person name="Stajich J.E."/>
            <person name="Selbmann L."/>
        </authorList>
    </citation>
    <scope>NUCLEOTIDE SEQUENCE</scope>
    <source>
        <strain evidence="1">CCFEE 5714</strain>
    </source>
</reference>